<dbReference type="AlphaFoldDB" id="A0AAV5NQU8"/>
<dbReference type="SUPFAM" id="SSF52540">
    <property type="entry name" value="P-loop containing nucleoside triphosphate hydrolases"/>
    <property type="match status" value="1"/>
</dbReference>
<evidence type="ECO:0000256" key="2">
    <source>
        <dbReference type="ARBA" id="ARBA00022448"/>
    </source>
</evidence>
<dbReference type="InterPro" id="IPR050107">
    <property type="entry name" value="ABC_carbohydrate_import_ATPase"/>
</dbReference>
<dbReference type="Gene3D" id="3.40.50.300">
    <property type="entry name" value="P-loop containing nucleotide triphosphate hydrolases"/>
    <property type="match status" value="1"/>
</dbReference>
<keyword evidence="2" id="KW-0813">Transport</keyword>
<dbReference type="PANTHER" id="PTHR43790">
    <property type="entry name" value="CARBOHYDRATE TRANSPORT ATP-BINDING PROTEIN MG119-RELATED"/>
    <property type="match status" value="1"/>
</dbReference>
<evidence type="ECO:0000256" key="3">
    <source>
        <dbReference type="ARBA" id="ARBA00022475"/>
    </source>
</evidence>
<dbReference type="InterPro" id="IPR027417">
    <property type="entry name" value="P-loop_NTPase"/>
</dbReference>
<gene>
    <name evidence="11" type="ORF">GCM10007932_22330</name>
</gene>
<keyword evidence="5" id="KW-0677">Repeat</keyword>
<keyword evidence="6" id="KW-0547">Nucleotide-binding</keyword>
<evidence type="ECO:0000256" key="7">
    <source>
        <dbReference type="ARBA" id="ARBA00022840"/>
    </source>
</evidence>
<accession>A0AAV5NQU8</accession>
<evidence type="ECO:0000313" key="11">
    <source>
        <dbReference type="EMBL" id="GLQ72873.1"/>
    </source>
</evidence>
<evidence type="ECO:0000259" key="10">
    <source>
        <dbReference type="PROSITE" id="PS50893"/>
    </source>
</evidence>
<evidence type="ECO:0000256" key="5">
    <source>
        <dbReference type="ARBA" id="ARBA00022737"/>
    </source>
</evidence>
<evidence type="ECO:0000313" key="12">
    <source>
        <dbReference type="Proteomes" id="UP001156690"/>
    </source>
</evidence>
<dbReference type="EMBL" id="BSNX01000021">
    <property type="protein sequence ID" value="GLQ72873.1"/>
    <property type="molecule type" value="Genomic_DNA"/>
</dbReference>
<keyword evidence="7 11" id="KW-0067">ATP-binding</keyword>
<evidence type="ECO:0000256" key="1">
    <source>
        <dbReference type="ARBA" id="ARBA00004202"/>
    </source>
</evidence>
<dbReference type="PANTHER" id="PTHR43790:SF8">
    <property type="entry name" value="SUGAR ABC TRANSPORTER ATP-BINDING PROTEIN"/>
    <property type="match status" value="1"/>
</dbReference>
<keyword evidence="4" id="KW-0762">Sugar transport</keyword>
<keyword evidence="12" id="KW-1185">Reference proteome</keyword>
<feature type="domain" description="ABC transporter" evidence="10">
    <location>
        <begin position="11"/>
        <end position="253"/>
    </location>
</feature>
<dbReference type="Pfam" id="PF00005">
    <property type="entry name" value="ABC_tran"/>
    <property type="match status" value="1"/>
</dbReference>
<dbReference type="PROSITE" id="PS50893">
    <property type="entry name" value="ABC_TRANSPORTER_2"/>
    <property type="match status" value="1"/>
</dbReference>
<keyword evidence="9" id="KW-0472">Membrane</keyword>
<dbReference type="SMART" id="SM00382">
    <property type="entry name" value="AAA"/>
    <property type="match status" value="1"/>
</dbReference>
<dbReference type="GO" id="GO:0016887">
    <property type="term" value="F:ATP hydrolysis activity"/>
    <property type="evidence" value="ECO:0007669"/>
    <property type="project" value="InterPro"/>
</dbReference>
<dbReference type="GO" id="GO:0005524">
    <property type="term" value="F:ATP binding"/>
    <property type="evidence" value="ECO:0007669"/>
    <property type="project" value="UniProtKB-KW"/>
</dbReference>
<keyword evidence="8" id="KW-1278">Translocase</keyword>
<dbReference type="FunFam" id="3.40.50.300:FF:000127">
    <property type="entry name" value="Ribose import ATP-binding protein RbsA"/>
    <property type="match status" value="1"/>
</dbReference>
<keyword evidence="3" id="KW-1003">Cell membrane</keyword>
<evidence type="ECO:0000256" key="4">
    <source>
        <dbReference type="ARBA" id="ARBA00022597"/>
    </source>
</evidence>
<dbReference type="InterPro" id="IPR003439">
    <property type="entry name" value="ABC_transporter-like_ATP-bd"/>
</dbReference>
<proteinExistence type="predicted"/>
<comment type="subcellular location">
    <subcellularLocation>
        <location evidence="1">Cell membrane</location>
        <topology evidence="1">Peripheral membrane protein</topology>
    </subcellularLocation>
</comment>
<comment type="caution">
    <text evidence="11">The sequence shown here is derived from an EMBL/GenBank/DDBJ whole genome shotgun (WGS) entry which is preliminary data.</text>
</comment>
<evidence type="ECO:0000256" key="9">
    <source>
        <dbReference type="ARBA" id="ARBA00023136"/>
    </source>
</evidence>
<evidence type="ECO:0000256" key="8">
    <source>
        <dbReference type="ARBA" id="ARBA00022967"/>
    </source>
</evidence>
<dbReference type="InterPro" id="IPR017871">
    <property type="entry name" value="ABC_transporter-like_CS"/>
</dbReference>
<reference evidence="12" key="1">
    <citation type="journal article" date="2019" name="Int. J. Syst. Evol. Microbiol.">
        <title>The Global Catalogue of Microorganisms (GCM) 10K type strain sequencing project: providing services to taxonomists for standard genome sequencing and annotation.</title>
        <authorList>
            <consortium name="The Broad Institute Genomics Platform"/>
            <consortium name="The Broad Institute Genome Sequencing Center for Infectious Disease"/>
            <person name="Wu L."/>
            <person name="Ma J."/>
        </authorList>
    </citation>
    <scope>NUCLEOTIDE SEQUENCE [LARGE SCALE GENOMIC DNA]</scope>
    <source>
        <strain evidence="12">NBRC 15640</strain>
    </source>
</reference>
<dbReference type="GO" id="GO:0005886">
    <property type="term" value="C:plasma membrane"/>
    <property type="evidence" value="ECO:0007669"/>
    <property type="project" value="UniProtKB-SubCell"/>
</dbReference>
<dbReference type="RefSeq" id="WP_224055372.1">
    <property type="nucleotide sequence ID" value="NZ_AP025144.1"/>
</dbReference>
<organism evidence="11 12">
    <name type="scientific">Vibrio penaeicida</name>
    <dbReference type="NCBI Taxonomy" id="104609"/>
    <lineage>
        <taxon>Bacteria</taxon>
        <taxon>Pseudomonadati</taxon>
        <taxon>Pseudomonadota</taxon>
        <taxon>Gammaproteobacteria</taxon>
        <taxon>Vibrionales</taxon>
        <taxon>Vibrionaceae</taxon>
        <taxon>Vibrio</taxon>
    </lineage>
</organism>
<dbReference type="InterPro" id="IPR003593">
    <property type="entry name" value="AAA+_ATPase"/>
</dbReference>
<dbReference type="CDD" id="cd03216">
    <property type="entry name" value="ABC_Carb_Monos_I"/>
    <property type="match status" value="1"/>
</dbReference>
<dbReference type="Proteomes" id="UP001156690">
    <property type="component" value="Unassembled WGS sequence"/>
</dbReference>
<name>A0AAV5NQU8_9VIBR</name>
<sequence>MISTSEMKPILSASKICKTFGGVEALKDVSFEVKPGEVMALVGDNGAGKSTLIKTLSGVYIPDSGTMTYQAEQIAFEDPSQARSSGIETIYQDLALADNLDVGSNIFLGREPKTKRLGIFPVLDRTYMTKVAEEVIKPLDIIIPKASLKKPVLSLSGGQRQAIAIGRAVYWQAKVLIMDEPTAALGVPEQRKVMELILKLKEQGVAIILISHNMNDVFAVSDRITVLRRGQVVGVREASETNSEELVHLMVAG</sequence>
<evidence type="ECO:0000256" key="6">
    <source>
        <dbReference type="ARBA" id="ARBA00022741"/>
    </source>
</evidence>
<protein>
    <submittedName>
        <fullName evidence="11">ABC transporter ATP-binding protein</fullName>
    </submittedName>
</protein>
<dbReference type="PROSITE" id="PS00211">
    <property type="entry name" value="ABC_TRANSPORTER_1"/>
    <property type="match status" value="1"/>
</dbReference>